<dbReference type="GeneID" id="104599759"/>
<dbReference type="KEGG" id="nnu:104599759"/>
<reference evidence="14" key="1">
    <citation type="submission" date="2025-08" db="UniProtKB">
        <authorList>
            <consortium name="RefSeq"/>
        </authorList>
    </citation>
    <scope>IDENTIFICATION</scope>
</reference>
<dbReference type="PANTHER" id="PTHR24282">
    <property type="entry name" value="CYTOCHROME P450 FAMILY MEMBER"/>
    <property type="match status" value="1"/>
</dbReference>
<dbReference type="GO" id="GO:0016705">
    <property type="term" value="F:oxidoreductase activity, acting on paired donors, with incorporation or reduction of molecular oxygen"/>
    <property type="evidence" value="ECO:0007669"/>
    <property type="project" value="InterPro"/>
</dbReference>
<dbReference type="OrthoDB" id="1470350at2759"/>
<evidence type="ECO:0000313" key="14">
    <source>
        <dbReference type="RefSeq" id="XP_010260750.1"/>
    </source>
</evidence>
<dbReference type="InterPro" id="IPR036396">
    <property type="entry name" value="Cyt_P450_sf"/>
</dbReference>
<evidence type="ECO:0000256" key="7">
    <source>
        <dbReference type="ARBA" id="ARBA00023002"/>
    </source>
</evidence>
<comment type="subcellular location">
    <subcellularLocation>
        <location evidence="1">Membrane</location>
    </subcellularLocation>
</comment>
<dbReference type="PRINTS" id="PR00385">
    <property type="entry name" value="P450"/>
</dbReference>
<comment type="cofactor">
    <cofactor evidence="11">
        <name>heme</name>
        <dbReference type="ChEBI" id="CHEBI:30413"/>
    </cofactor>
</comment>
<feature type="binding site" description="axial binding residue" evidence="11">
    <location>
        <position position="467"/>
    </location>
    <ligand>
        <name>heme</name>
        <dbReference type="ChEBI" id="CHEBI:30413"/>
    </ligand>
    <ligandPart>
        <name>Fe</name>
        <dbReference type="ChEBI" id="CHEBI:18248"/>
    </ligandPart>
</feature>
<evidence type="ECO:0000256" key="1">
    <source>
        <dbReference type="ARBA" id="ARBA00004370"/>
    </source>
</evidence>
<dbReference type="Pfam" id="PF00067">
    <property type="entry name" value="p450"/>
    <property type="match status" value="1"/>
</dbReference>
<dbReference type="InterPro" id="IPR002401">
    <property type="entry name" value="Cyt_P450_E_grp-I"/>
</dbReference>
<keyword evidence="7 12" id="KW-0560">Oxidoreductase</keyword>
<sequence>MELQLVLVKMLFSLALLGFLSLFLHLYRVLLLNPQLLRSRLEKQRIKGPPPTFIFGNVPEMKRMQNSKSTALVASNKEKLSHDFASTIFPCFEKWRKEYGDLFTFSLGNLQILYVTNPYLAKEMTLCSSMSLGKPGYLQYEFGPLLGRGILTSNGSIWSHQRKTIAPELSMDKVKGMVNLMVESASSVVKEWQGRIQSEGGVAEIGVDEDMTRISALIISKFMFGSSFSKALDIISKLKDIQNALTMSTILKGIPGYRYIPTENNRKIWKLEKEVRSMILKIVKERVAEDKPGQDLLQMIIEGAEDGSLGGPYTAEDFILDNCKNVYFAGLETTAITALWCFILLASHPEWQDRCRAEILEISGGCLPDVDMLRKMKTTTMVIQEVLRLYPPSLLLSREVLQDIKLGEILVPKSVNIWLSVHALHRDPELWGPDACNFNPERFANGVAGACKLPQTYLAFGMGSRICAGQNFAMMELKIILALILSNFSFSLSPKYHHSPVFKIIIQPGDEVKLIVRKV</sequence>
<evidence type="ECO:0000256" key="2">
    <source>
        <dbReference type="ARBA" id="ARBA00010617"/>
    </source>
</evidence>
<evidence type="ECO:0000256" key="4">
    <source>
        <dbReference type="ARBA" id="ARBA00022692"/>
    </source>
</evidence>
<evidence type="ECO:0000256" key="8">
    <source>
        <dbReference type="ARBA" id="ARBA00023004"/>
    </source>
</evidence>
<dbReference type="RefSeq" id="XP_010260750.1">
    <property type="nucleotide sequence ID" value="XM_010262448.2"/>
</dbReference>
<dbReference type="PROSITE" id="PS00086">
    <property type="entry name" value="CYTOCHROME_P450"/>
    <property type="match status" value="1"/>
</dbReference>
<dbReference type="SUPFAM" id="SSF48264">
    <property type="entry name" value="Cytochrome P450"/>
    <property type="match status" value="1"/>
</dbReference>
<dbReference type="OMA" id="SRICAGQ"/>
<dbReference type="GO" id="GO:0016020">
    <property type="term" value="C:membrane"/>
    <property type="evidence" value="ECO:0007669"/>
    <property type="project" value="UniProtKB-SubCell"/>
</dbReference>
<keyword evidence="10" id="KW-0472">Membrane</keyword>
<dbReference type="InterPro" id="IPR017972">
    <property type="entry name" value="Cyt_P450_CS"/>
</dbReference>
<gene>
    <name evidence="14" type="primary">LOC104599759</name>
</gene>
<keyword evidence="3 11" id="KW-0349">Heme</keyword>
<keyword evidence="6" id="KW-1133">Transmembrane helix</keyword>
<keyword evidence="8 11" id="KW-0408">Iron</keyword>
<keyword evidence="13" id="KW-1185">Reference proteome</keyword>
<dbReference type="eggNOG" id="KOG0157">
    <property type="taxonomic scope" value="Eukaryota"/>
</dbReference>
<dbReference type="STRING" id="4432.A0A1U8AEM7"/>
<comment type="similarity">
    <text evidence="2 12">Belongs to the cytochrome P450 family.</text>
</comment>
<evidence type="ECO:0000256" key="3">
    <source>
        <dbReference type="ARBA" id="ARBA00022617"/>
    </source>
</evidence>
<dbReference type="PRINTS" id="PR00463">
    <property type="entry name" value="EP450I"/>
</dbReference>
<evidence type="ECO:0000256" key="9">
    <source>
        <dbReference type="ARBA" id="ARBA00023033"/>
    </source>
</evidence>
<evidence type="ECO:0000256" key="12">
    <source>
        <dbReference type="RuleBase" id="RU000461"/>
    </source>
</evidence>
<evidence type="ECO:0000313" key="13">
    <source>
        <dbReference type="Proteomes" id="UP000189703"/>
    </source>
</evidence>
<organism evidence="13 14">
    <name type="scientific">Nelumbo nucifera</name>
    <name type="common">Sacred lotus</name>
    <dbReference type="NCBI Taxonomy" id="4432"/>
    <lineage>
        <taxon>Eukaryota</taxon>
        <taxon>Viridiplantae</taxon>
        <taxon>Streptophyta</taxon>
        <taxon>Embryophyta</taxon>
        <taxon>Tracheophyta</taxon>
        <taxon>Spermatophyta</taxon>
        <taxon>Magnoliopsida</taxon>
        <taxon>Proteales</taxon>
        <taxon>Nelumbonaceae</taxon>
        <taxon>Nelumbo</taxon>
    </lineage>
</organism>
<evidence type="ECO:0000256" key="5">
    <source>
        <dbReference type="ARBA" id="ARBA00022723"/>
    </source>
</evidence>
<dbReference type="Proteomes" id="UP000189703">
    <property type="component" value="Unplaced"/>
</dbReference>
<dbReference type="GO" id="GO:0005506">
    <property type="term" value="F:iron ion binding"/>
    <property type="evidence" value="ECO:0007669"/>
    <property type="project" value="InterPro"/>
</dbReference>
<dbReference type="AlphaFoldDB" id="A0A1U8AEM7"/>
<evidence type="ECO:0000256" key="10">
    <source>
        <dbReference type="ARBA" id="ARBA00023136"/>
    </source>
</evidence>
<dbReference type="InterPro" id="IPR050665">
    <property type="entry name" value="Cytochrome_P450_Monooxygen"/>
</dbReference>
<dbReference type="GO" id="GO:0004497">
    <property type="term" value="F:monooxygenase activity"/>
    <property type="evidence" value="ECO:0000318"/>
    <property type="project" value="GO_Central"/>
</dbReference>
<name>A0A1U8AEM7_NELNU</name>
<evidence type="ECO:0000256" key="11">
    <source>
        <dbReference type="PIRSR" id="PIRSR602401-1"/>
    </source>
</evidence>
<keyword evidence="4" id="KW-0812">Transmembrane</keyword>
<protein>
    <submittedName>
        <fullName evidence="14">Cytochrome P450 714C2-like</fullName>
    </submittedName>
</protein>
<proteinExistence type="inferred from homology"/>
<dbReference type="GO" id="GO:0020037">
    <property type="term" value="F:heme binding"/>
    <property type="evidence" value="ECO:0007669"/>
    <property type="project" value="InterPro"/>
</dbReference>
<keyword evidence="5 11" id="KW-0479">Metal-binding</keyword>
<keyword evidence="9 12" id="KW-0503">Monooxygenase</keyword>
<dbReference type="PANTHER" id="PTHR24282:SF196">
    <property type="entry name" value="CYTOCHROME P450 714C2"/>
    <property type="match status" value="1"/>
</dbReference>
<dbReference type="Gene3D" id="1.10.630.10">
    <property type="entry name" value="Cytochrome P450"/>
    <property type="match status" value="1"/>
</dbReference>
<evidence type="ECO:0000256" key="6">
    <source>
        <dbReference type="ARBA" id="ARBA00022989"/>
    </source>
</evidence>
<accession>A0A1U8AEM7</accession>
<dbReference type="InterPro" id="IPR001128">
    <property type="entry name" value="Cyt_P450"/>
</dbReference>